<proteinExistence type="predicted"/>
<dbReference type="EMBL" id="GGEC01093821">
    <property type="protein sequence ID" value="MBX74305.1"/>
    <property type="molecule type" value="Transcribed_RNA"/>
</dbReference>
<dbReference type="AlphaFoldDB" id="A0A2P2R513"/>
<protein>
    <submittedName>
        <fullName evidence="1">Uncharacterized protein</fullName>
    </submittedName>
</protein>
<accession>A0A2P2R513</accession>
<organism evidence="1">
    <name type="scientific">Rhizophora mucronata</name>
    <name type="common">Asiatic mangrove</name>
    <dbReference type="NCBI Taxonomy" id="61149"/>
    <lineage>
        <taxon>Eukaryota</taxon>
        <taxon>Viridiplantae</taxon>
        <taxon>Streptophyta</taxon>
        <taxon>Embryophyta</taxon>
        <taxon>Tracheophyta</taxon>
        <taxon>Spermatophyta</taxon>
        <taxon>Magnoliopsida</taxon>
        <taxon>eudicotyledons</taxon>
        <taxon>Gunneridae</taxon>
        <taxon>Pentapetalae</taxon>
        <taxon>rosids</taxon>
        <taxon>fabids</taxon>
        <taxon>Malpighiales</taxon>
        <taxon>Rhizophoraceae</taxon>
        <taxon>Rhizophora</taxon>
    </lineage>
</organism>
<reference evidence="1" key="1">
    <citation type="submission" date="2018-02" db="EMBL/GenBank/DDBJ databases">
        <title>Rhizophora mucronata_Transcriptome.</title>
        <authorList>
            <person name="Meera S.P."/>
            <person name="Sreeshan A."/>
            <person name="Augustine A."/>
        </authorList>
    </citation>
    <scope>NUCLEOTIDE SEQUENCE</scope>
    <source>
        <tissue evidence="1">Leaf</tissue>
    </source>
</reference>
<evidence type="ECO:0000313" key="1">
    <source>
        <dbReference type="EMBL" id="MBX74305.1"/>
    </source>
</evidence>
<name>A0A2P2R513_RHIMU</name>
<sequence>MFIICINNQIYTADTRYATQDV</sequence>